<feature type="domain" description="Cyclin-dependent kinase inhibitor" evidence="4">
    <location>
        <begin position="164"/>
        <end position="206"/>
    </location>
</feature>
<organism evidence="5 6">
    <name type="scientific">Canna indica</name>
    <name type="common">Indian-shot</name>
    <dbReference type="NCBI Taxonomy" id="4628"/>
    <lineage>
        <taxon>Eukaryota</taxon>
        <taxon>Viridiplantae</taxon>
        <taxon>Streptophyta</taxon>
        <taxon>Embryophyta</taxon>
        <taxon>Tracheophyta</taxon>
        <taxon>Spermatophyta</taxon>
        <taxon>Magnoliopsida</taxon>
        <taxon>Liliopsida</taxon>
        <taxon>Zingiberales</taxon>
        <taxon>Cannaceae</taxon>
        <taxon>Canna</taxon>
    </lineage>
</organism>
<dbReference type="Gene3D" id="4.10.365.10">
    <property type="entry name" value="p27"/>
    <property type="match status" value="1"/>
</dbReference>
<dbReference type="GO" id="GO:0004861">
    <property type="term" value="F:cyclin-dependent protein serine/threonine kinase inhibitor activity"/>
    <property type="evidence" value="ECO:0007669"/>
    <property type="project" value="UniProtKB-UniRule"/>
</dbReference>
<dbReference type="GO" id="GO:0051726">
    <property type="term" value="P:regulation of cell cycle"/>
    <property type="evidence" value="ECO:0007669"/>
    <property type="project" value="InterPro"/>
</dbReference>
<evidence type="ECO:0000256" key="1">
    <source>
        <dbReference type="ARBA" id="ARBA00010274"/>
    </source>
</evidence>
<gene>
    <name evidence="5" type="ORF">Cni_G00897</name>
</gene>
<dbReference type="Proteomes" id="UP001327560">
    <property type="component" value="Chromosome 1"/>
</dbReference>
<dbReference type="InterPro" id="IPR044898">
    <property type="entry name" value="CDI_dom_sf"/>
</dbReference>
<sequence>MGKYMTRCSKEVGELAVMEVTQVVGVTTRARALALAAAAAANARGKRRKAASAPPDLVPTSSCLGIRSRRLVMTSQRERLPQKKYSAASSQAPTGEVVSRCSSNSSREVMVDEQEVEGLEISCNSEPGQMRRETTPSSAVRIEESDLESTAEAILSSKMANAMPAKAEIEEFFAAAEREQAQRFTDRYNYDVINDVPLDGRFEWARIE</sequence>
<evidence type="ECO:0000313" key="6">
    <source>
        <dbReference type="Proteomes" id="UP001327560"/>
    </source>
</evidence>
<protein>
    <recommendedName>
        <fullName evidence="3">Cyclin-dependent kinase inhibitor</fullName>
    </recommendedName>
</protein>
<dbReference type="InterPro" id="IPR044275">
    <property type="entry name" value="KRP"/>
</dbReference>
<evidence type="ECO:0000313" key="5">
    <source>
        <dbReference type="EMBL" id="WOK92206.1"/>
    </source>
</evidence>
<reference evidence="5 6" key="1">
    <citation type="submission" date="2023-10" db="EMBL/GenBank/DDBJ databases">
        <title>Chromosome-scale genome assembly provides insights into flower coloration mechanisms of Canna indica.</title>
        <authorList>
            <person name="Li C."/>
        </authorList>
    </citation>
    <scope>NUCLEOTIDE SEQUENCE [LARGE SCALE GENOMIC DNA]</scope>
    <source>
        <tissue evidence="5">Flower</tissue>
    </source>
</reference>
<evidence type="ECO:0000256" key="3">
    <source>
        <dbReference type="PIRNR" id="PIRNR017811"/>
    </source>
</evidence>
<dbReference type="EMBL" id="CP136890">
    <property type="protein sequence ID" value="WOK92206.1"/>
    <property type="molecule type" value="Genomic_DNA"/>
</dbReference>
<dbReference type="InterPro" id="IPR003175">
    <property type="entry name" value="CDI_dom"/>
</dbReference>
<comment type="similarity">
    <text evidence="1 3">Belongs to the CDI family. ICK/KRP subfamily.</text>
</comment>
<dbReference type="PANTHER" id="PTHR46776">
    <property type="entry name" value="CYCLIN-DEPENDENT KINASE INHIBITOR 4-RELATED"/>
    <property type="match status" value="1"/>
</dbReference>
<dbReference type="Pfam" id="PF02234">
    <property type="entry name" value="CDI"/>
    <property type="match status" value="1"/>
</dbReference>
<proteinExistence type="inferred from homology"/>
<dbReference type="GO" id="GO:0005634">
    <property type="term" value="C:nucleus"/>
    <property type="evidence" value="ECO:0007669"/>
    <property type="project" value="UniProtKB-UniRule"/>
</dbReference>
<name>A0AAQ3JM42_9LILI</name>
<dbReference type="PIRSF" id="PIRSF017811">
    <property type="entry name" value="CDK_inhib_pln"/>
    <property type="match status" value="1"/>
</dbReference>
<evidence type="ECO:0000259" key="4">
    <source>
        <dbReference type="Pfam" id="PF02234"/>
    </source>
</evidence>
<dbReference type="AlphaFoldDB" id="A0AAQ3JM42"/>
<evidence type="ECO:0000256" key="2">
    <source>
        <dbReference type="ARBA" id="ARBA00023013"/>
    </source>
</evidence>
<keyword evidence="6" id="KW-1185">Reference proteome</keyword>
<keyword evidence="2 3" id="KW-0649">Protein kinase inhibitor</keyword>
<accession>A0AAQ3JM42</accession>